<dbReference type="EMBL" id="HAEE01007621">
    <property type="protein sequence ID" value="SBR27671.1"/>
    <property type="molecule type" value="Transcribed_RNA"/>
</dbReference>
<feature type="non-terminal residue" evidence="2">
    <location>
        <position position="132"/>
    </location>
</feature>
<proteinExistence type="predicted"/>
<organism evidence="2">
    <name type="scientific">Nothobranchius kuhntae</name>
    <name type="common">Beira killifish</name>
    <dbReference type="NCBI Taxonomy" id="321403"/>
    <lineage>
        <taxon>Eukaryota</taxon>
        <taxon>Metazoa</taxon>
        <taxon>Chordata</taxon>
        <taxon>Craniata</taxon>
        <taxon>Vertebrata</taxon>
        <taxon>Euteleostomi</taxon>
        <taxon>Actinopterygii</taxon>
        <taxon>Neopterygii</taxon>
        <taxon>Teleostei</taxon>
        <taxon>Neoteleostei</taxon>
        <taxon>Acanthomorphata</taxon>
        <taxon>Ovalentaria</taxon>
        <taxon>Atherinomorphae</taxon>
        <taxon>Cyprinodontiformes</taxon>
        <taxon>Nothobranchiidae</taxon>
        <taxon>Nothobranchius</taxon>
    </lineage>
</organism>
<dbReference type="InterPro" id="IPR008906">
    <property type="entry name" value="HATC_C_dom"/>
</dbReference>
<gene>
    <name evidence="2" type="primary">Nfu_g_1_013685</name>
</gene>
<reference evidence="2" key="2">
    <citation type="submission" date="2016-06" db="EMBL/GenBank/DDBJ databases">
        <title>The genome of a short-lived fish provides insights into sex chromosome evolution and the genetic control of aging.</title>
        <authorList>
            <person name="Reichwald K."/>
            <person name="Felder M."/>
            <person name="Petzold A."/>
            <person name="Koch P."/>
            <person name="Groth M."/>
            <person name="Platzer M."/>
        </authorList>
    </citation>
    <scope>NUCLEOTIDE SEQUENCE</scope>
    <source>
        <tissue evidence="2">Brain</tissue>
    </source>
</reference>
<dbReference type="Pfam" id="PF05699">
    <property type="entry name" value="Dimer_Tnp_hAT"/>
    <property type="match status" value="1"/>
</dbReference>
<sequence>QIRYTQSWFTEVHFKLKIASHSLNKKMDEGVNMTFLTDSVNGEKVRRSWLMYPKKDDSLHCFCCQIFSKREYKLTREGLKALRISATRPVTVAAAERSFSKLKMIKTYLRSTMMQERLSGLAIISINHVVSN</sequence>
<dbReference type="PANTHER" id="PTHR45749">
    <property type="match status" value="1"/>
</dbReference>
<reference evidence="2" key="1">
    <citation type="submission" date="2016-05" db="EMBL/GenBank/DDBJ databases">
        <authorList>
            <person name="Lavstsen T."/>
            <person name="Jespersen J.S."/>
        </authorList>
    </citation>
    <scope>NUCLEOTIDE SEQUENCE</scope>
    <source>
        <tissue evidence="2">Brain</tissue>
    </source>
</reference>
<dbReference type="PANTHER" id="PTHR45749:SF35">
    <property type="entry name" value="AC-LIKE TRANSPOSASE-RELATED"/>
    <property type="match status" value="1"/>
</dbReference>
<dbReference type="AlphaFoldDB" id="A0A1A8K5X7"/>
<evidence type="ECO:0000259" key="1">
    <source>
        <dbReference type="Pfam" id="PF05699"/>
    </source>
</evidence>
<feature type="domain" description="HAT C-terminal dimerisation" evidence="1">
    <location>
        <begin position="81"/>
        <end position="128"/>
    </location>
</feature>
<feature type="non-terminal residue" evidence="2">
    <location>
        <position position="1"/>
    </location>
</feature>
<evidence type="ECO:0000313" key="2">
    <source>
        <dbReference type="EMBL" id="SBR27671.1"/>
    </source>
</evidence>
<name>A0A1A8K5X7_NOTKU</name>
<protein>
    <recommendedName>
        <fullName evidence="1">HAT C-terminal dimerisation domain-containing protein</fullName>
    </recommendedName>
</protein>
<dbReference type="GO" id="GO:0046983">
    <property type="term" value="F:protein dimerization activity"/>
    <property type="evidence" value="ECO:0007669"/>
    <property type="project" value="InterPro"/>
</dbReference>
<accession>A0A1A8K5X7</accession>